<evidence type="ECO:0000259" key="1">
    <source>
        <dbReference type="Pfam" id="PF24764"/>
    </source>
</evidence>
<feature type="domain" description="Integrase core" evidence="1">
    <location>
        <begin position="120"/>
        <end position="292"/>
    </location>
</feature>
<dbReference type="OrthoDB" id="5948209at2759"/>
<dbReference type="PANTHER" id="PTHR46791">
    <property type="entry name" value="EXPRESSED PROTEIN"/>
    <property type="match status" value="1"/>
</dbReference>
<organism evidence="2 3">
    <name type="scientific">Crassostrea virginica</name>
    <name type="common">Eastern oyster</name>
    <dbReference type="NCBI Taxonomy" id="6565"/>
    <lineage>
        <taxon>Eukaryota</taxon>
        <taxon>Metazoa</taxon>
        <taxon>Spiralia</taxon>
        <taxon>Lophotrochozoa</taxon>
        <taxon>Mollusca</taxon>
        <taxon>Bivalvia</taxon>
        <taxon>Autobranchia</taxon>
        <taxon>Pteriomorphia</taxon>
        <taxon>Ostreida</taxon>
        <taxon>Ostreoidea</taxon>
        <taxon>Ostreidae</taxon>
        <taxon>Crassostrea</taxon>
    </lineage>
</organism>
<dbReference type="GeneID" id="111116641"/>
<dbReference type="AlphaFoldDB" id="A0A8B8C6K5"/>
<dbReference type="Pfam" id="PF24764">
    <property type="entry name" value="rva_4"/>
    <property type="match status" value="1"/>
</dbReference>
<proteinExistence type="predicted"/>
<accession>A0A8B8C6K5</accession>
<dbReference type="Proteomes" id="UP000694844">
    <property type="component" value="Chromosome 10"/>
</dbReference>
<gene>
    <name evidence="3" type="primary">LOC111116641</name>
</gene>
<evidence type="ECO:0000313" key="3">
    <source>
        <dbReference type="RefSeq" id="XP_022311352.1"/>
    </source>
</evidence>
<evidence type="ECO:0000313" key="2">
    <source>
        <dbReference type="Proteomes" id="UP000694844"/>
    </source>
</evidence>
<dbReference type="RefSeq" id="XP_022311352.1">
    <property type="nucleotide sequence ID" value="XM_022455644.1"/>
</dbReference>
<reference evidence="3" key="1">
    <citation type="submission" date="2025-08" db="UniProtKB">
        <authorList>
            <consortium name="RefSeq"/>
        </authorList>
    </citation>
    <scope>IDENTIFICATION</scope>
    <source>
        <tissue evidence="3">Whole sample</tissue>
    </source>
</reference>
<dbReference type="PANTHER" id="PTHR46791:SF13">
    <property type="entry name" value="CLR5 DOMAIN-CONTAINING PROTEIN"/>
    <property type="match status" value="1"/>
</dbReference>
<dbReference type="KEGG" id="cvn:111116641"/>
<protein>
    <submittedName>
        <fullName evidence="3">Uncharacterized protein LOC111116641</fullName>
    </submittedName>
</protein>
<name>A0A8B8C6K5_CRAVI</name>
<sequence>MAAMKREIQLYFDLGLSQKEILSMLAYYDGVIISERHLRRILSGMKLYRRKHYTDLLNIALFIENELSKSGQLHGYRWMHLKCLQNKMVVTRETVRILQQILDPKGVKRRLRRRLKRRQYSSKGPDYTWHIDSYDKLKQYGLCINGCIDGFSRNVIWLECYRTSSDPRVIAGYFCTAVEARNGCPMRVRGDRGTENGYVAAMQNLFVGENGFIYGCSTCNTRIESWWSMLRKEASEYWIQSLLELKMDGAFDGSFLDVNLIQFCCMEILQNELDEVVRVWNSHRIRISANSTSPAGRPLISYYLPELYAAGRYLFEVNAEQIAVCKNESKFRDDVPCDTDIYQLCMLYMNEESWEEPDNLEDAMLLYRNLRRVFHADLFV</sequence>
<dbReference type="InterPro" id="IPR058913">
    <property type="entry name" value="Integrase_dom_put"/>
</dbReference>
<keyword evidence="2" id="KW-1185">Reference proteome</keyword>